<evidence type="ECO:0000313" key="3">
    <source>
        <dbReference type="EMBL" id="MBB4064794.1"/>
    </source>
</evidence>
<dbReference type="EMBL" id="JACIEZ010000003">
    <property type="protein sequence ID" value="MBB4064794.1"/>
    <property type="molecule type" value="Genomic_DNA"/>
</dbReference>
<evidence type="ECO:0000256" key="1">
    <source>
        <dbReference type="SAM" id="MobiDB-lite"/>
    </source>
</evidence>
<keyword evidence="2" id="KW-1133">Transmembrane helix</keyword>
<evidence type="ECO:0000256" key="2">
    <source>
        <dbReference type="SAM" id="Phobius"/>
    </source>
</evidence>
<name>A0A7W6NKR0_9HYPH</name>
<keyword evidence="2" id="KW-0472">Membrane</keyword>
<comment type="caution">
    <text evidence="3">The sequence shown here is derived from an EMBL/GenBank/DDBJ whole genome shotgun (WGS) entry which is preliminary data.</text>
</comment>
<organism evidence="3 4">
    <name type="scientific">Gellertiella hungarica</name>
    <dbReference type="NCBI Taxonomy" id="1572859"/>
    <lineage>
        <taxon>Bacteria</taxon>
        <taxon>Pseudomonadati</taxon>
        <taxon>Pseudomonadota</taxon>
        <taxon>Alphaproteobacteria</taxon>
        <taxon>Hyphomicrobiales</taxon>
        <taxon>Rhizobiaceae</taxon>
        <taxon>Gellertiella</taxon>
    </lineage>
</organism>
<dbReference type="AlphaFoldDB" id="A0A7W6NKR0"/>
<feature type="transmembrane region" description="Helical" evidence="2">
    <location>
        <begin position="20"/>
        <end position="41"/>
    </location>
</feature>
<reference evidence="3 4" key="1">
    <citation type="submission" date="2020-08" db="EMBL/GenBank/DDBJ databases">
        <title>Genomic Encyclopedia of Type Strains, Phase IV (KMG-IV): sequencing the most valuable type-strain genomes for metagenomic binning, comparative biology and taxonomic classification.</title>
        <authorList>
            <person name="Goeker M."/>
        </authorList>
    </citation>
    <scope>NUCLEOTIDE SEQUENCE [LARGE SCALE GENOMIC DNA]</scope>
    <source>
        <strain evidence="3 4">DSM 29853</strain>
    </source>
</reference>
<gene>
    <name evidence="3" type="ORF">GGR23_001981</name>
</gene>
<keyword evidence="4" id="KW-1185">Reference proteome</keyword>
<sequence>MTSQWGRDGGGPPGRGGSAAGIIVTGVLALAVGLGAGYGVARFVSSEEPAQAPASPPAIPATRDGSLYKLYQETLRQREAAMRETGELRLKLVELQNHSGTLEAELRALKDASGAAPKPDAAAETLARSQRQRIEQLEGEMFDTRRVLDETRAALAKATRQREQAMKEAGDLKVRLTQLQSEASELETRNQDLALHARQAADKLTASEAEAAAATRERDRLKGELAAVKAERDALKAAQQQAPQGESEASDETDAPKPQVPDQSAAPRDRQAVADAIARAPGLKSLDFAERQKLADNLEKGACVTDALEDIFVRVPVLTLRSLIRDLDSPC</sequence>
<feature type="region of interest" description="Disordered" evidence="1">
    <location>
        <begin position="232"/>
        <end position="272"/>
    </location>
</feature>
<dbReference type="Proteomes" id="UP000528286">
    <property type="component" value="Unassembled WGS sequence"/>
</dbReference>
<keyword evidence="2" id="KW-0812">Transmembrane</keyword>
<protein>
    <submittedName>
        <fullName evidence="3">Chromosome segregation ATPase</fullName>
    </submittedName>
</protein>
<dbReference type="RefSeq" id="WP_183366098.1">
    <property type="nucleotide sequence ID" value="NZ_JACIEZ010000003.1"/>
</dbReference>
<accession>A0A7W6NKR0</accession>
<proteinExistence type="predicted"/>
<evidence type="ECO:0000313" key="4">
    <source>
        <dbReference type="Proteomes" id="UP000528286"/>
    </source>
</evidence>